<keyword evidence="2" id="KW-1185">Reference proteome</keyword>
<dbReference type="GeneID" id="20668737"/>
<evidence type="ECO:0000313" key="2">
    <source>
        <dbReference type="Proteomes" id="UP000030671"/>
    </source>
</evidence>
<protein>
    <submittedName>
        <fullName evidence="1">Uncharacterized protein</fullName>
    </submittedName>
</protein>
<dbReference type="Proteomes" id="UP000030671">
    <property type="component" value="Unassembled WGS sequence"/>
</dbReference>
<accession>W4KHP9</accession>
<evidence type="ECO:0000313" key="1">
    <source>
        <dbReference type="EMBL" id="ETW85378.1"/>
    </source>
</evidence>
<reference evidence="1 2" key="1">
    <citation type="journal article" date="2012" name="New Phytol.">
        <title>Insight into trade-off between wood decay and parasitism from the genome of a fungal forest pathogen.</title>
        <authorList>
            <person name="Olson A."/>
            <person name="Aerts A."/>
            <person name="Asiegbu F."/>
            <person name="Belbahri L."/>
            <person name="Bouzid O."/>
            <person name="Broberg A."/>
            <person name="Canback B."/>
            <person name="Coutinho P.M."/>
            <person name="Cullen D."/>
            <person name="Dalman K."/>
            <person name="Deflorio G."/>
            <person name="van Diepen L.T."/>
            <person name="Dunand C."/>
            <person name="Duplessis S."/>
            <person name="Durling M."/>
            <person name="Gonthier P."/>
            <person name="Grimwood J."/>
            <person name="Fossdal C.G."/>
            <person name="Hansson D."/>
            <person name="Henrissat B."/>
            <person name="Hietala A."/>
            <person name="Himmelstrand K."/>
            <person name="Hoffmeister D."/>
            <person name="Hogberg N."/>
            <person name="James T.Y."/>
            <person name="Karlsson M."/>
            <person name="Kohler A."/>
            <person name="Kues U."/>
            <person name="Lee Y.H."/>
            <person name="Lin Y.C."/>
            <person name="Lind M."/>
            <person name="Lindquist E."/>
            <person name="Lombard V."/>
            <person name="Lucas S."/>
            <person name="Lunden K."/>
            <person name="Morin E."/>
            <person name="Murat C."/>
            <person name="Park J."/>
            <person name="Raffaello T."/>
            <person name="Rouze P."/>
            <person name="Salamov A."/>
            <person name="Schmutz J."/>
            <person name="Solheim H."/>
            <person name="Stahlberg J."/>
            <person name="Velez H."/>
            <person name="de Vries R.P."/>
            <person name="Wiebenga A."/>
            <person name="Woodward S."/>
            <person name="Yakovlev I."/>
            <person name="Garbelotto M."/>
            <person name="Martin F."/>
            <person name="Grigoriev I.V."/>
            <person name="Stenlid J."/>
        </authorList>
    </citation>
    <scope>NUCLEOTIDE SEQUENCE [LARGE SCALE GENOMIC DNA]</scope>
    <source>
        <strain evidence="1 2">TC 32-1</strain>
    </source>
</reference>
<dbReference type="HOGENOM" id="CLU_2838099_0_0_1"/>
<sequence>ASPRTPVSSPFPHNTVTNVCACQPVPTGVGYSSFLSPIDEGSAQLMHSSHTLASSDPTLVAEGTIR</sequence>
<gene>
    <name evidence="1" type="ORF">HETIRDRAFT_234176</name>
</gene>
<dbReference type="RefSeq" id="XP_009542242.1">
    <property type="nucleotide sequence ID" value="XM_009543947.1"/>
</dbReference>
<dbReference type="InParanoid" id="W4KHP9"/>
<name>W4KHP9_HETIT</name>
<dbReference type="AlphaFoldDB" id="W4KHP9"/>
<dbReference type="KEGG" id="hir:HETIRDRAFT_234176"/>
<organism evidence="1 2">
    <name type="scientific">Heterobasidion irregulare (strain TC 32-1)</name>
    <dbReference type="NCBI Taxonomy" id="747525"/>
    <lineage>
        <taxon>Eukaryota</taxon>
        <taxon>Fungi</taxon>
        <taxon>Dikarya</taxon>
        <taxon>Basidiomycota</taxon>
        <taxon>Agaricomycotina</taxon>
        <taxon>Agaricomycetes</taxon>
        <taxon>Russulales</taxon>
        <taxon>Bondarzewiaceae</taxon>
        <taxon>Heterobasidion</taxon>
        <taxon>Heterobasidion annosum species complex</taxon>
    </lineage>
</organism>
<feature type="non-terminal residue" evidence="1">
    <location>
        <position position="66"/>
    </location>
</feature>
<dbReference type="EMBL" id="KI925455">
    <property type="protein sequence ID" value="ETW85378.1"/>
    <property type="molecule type" value="Genomic_DNA"/>
</dbReference>
<feature type="non-terminal residue" evidence="1">
    <location>
        <position position="1"/>
    </location>
</feature>
<proteinExistence type="predicted"/>